<dbReference type="SUPFAM" id="SSF52058">
    <property type="entry name" value="L domain-like"/>
    <property type="match status" value="2"/>
</dbReference>
<dbReference type="InterPro" id="IPR002182">
    <property type="entry name" value="NB-ARC"/>
</dbReference>
<dbReference type="EMBL" id="CM004396">
    <property type="protein sequence ID" value="OAY38356.1"/>
    <property type="molecule type" value="Genomic_DNA"/>
</dbReference>
<dbReference type="InterPro" id="IPR058922">
    <property type="entry name" value="WHD_DRP"/>
</dbReference>
<evidence type="ECO:0000259" key="9">
    <source>
        <dbReference type="Pfam" id="PF23559"/>
    </source>
</evidence>
<dbReference type="Pfam" id="PF25019">
    <property type="entry name" value="LRR_R13L1-DRL21"/>
    <property type="match status" value="2"/>
</dbReference>
<evidence type="ECO:0000259" key="10">
    <source>
        <dbReference type="Pfam" id="PF25019"/>
    </source>
</evidence>
<evidence type="ECO:0000256" key="3">
    <source>
        <dbReference type="ARBA" id="ARBA00022741"/>
    </source>
</evidence>
<sequence>MADIVLSFVVEGTLARVVSLITEEIILQWNLKEDLKRLQESLAMIHDVLQDAEEQQVTQKAVKRWLKKLRDVAYDAEDVIDEFAYEILRRKVEIQDQPGNEVRSFFSFSKGTQYVKKAAFHVKMSHKVKNINESLDKIKKEAAEFGLKVITVDRLPQISLDRVTDSYLDNSQVVGREDDVSKIVNLLTTSCNQPLTVVPIVGMAGLGKTTVAKLVCKAAKEKKLYDVTMWVCVSDNFDEQRILGEMLQTLDKNTGGMTNKDAILKHLEKELEMKRFLLILDDVWNEESEKWESLKSRLLTICGSKGNAIVVTTRSELVASIVETSLHCRHKIRELLNDECWFIIKERVFGSGGASIPSDLEAIGREIAERCRGVPLAARVLGGTMRIKRDKKDWLSIQESKVWEVSGYNDRILPILKLSFDHLPSSLKACFAYCSIFPKDFCIEKEQLVQLWMAEGFLGTSSESSLMEAIGNKYFNDLLVNSFFQDVERNVYERIRSCKMHDLVHDLALSVSNETMALEACSNLDDMSQIRRLNLICGGKPAPALPKGGSGKLRSFFAKDVLLYDESWKFKRLRTLNLVGSGIRELPFSIGKLKHLRYLDVSWTEIAAFPDSITKLYNLMTLRLIVCTSLKKLPENIKNLISLRHIDFSYGVQMPANVGCLTSLQTLPLFVLGPDRGGAIQELECLNELRGNLAIINLEHVKDKQEAEKANLQEKKGLVALRLTWSSSREDNYNDEGVLEGLQPHSNIESLEIESYGGEKFPSWLLMNISTHSNSLHLNNLVRLELKFCENCEQIPKLGLLPHLKILMIARLVNVKRISNEFYYSNGSEIANDACRLFPVLKEFSLAFMNGLVEWMVPDVVREGCTIAFPCLGSLTIRWCHQLTSLPISYLSSLTKLKINGCGGLSYLCDVLHAFTSLEELSLLDCHKLVSIPSIQGLTSLKNLEIVACYNIVSLPSGLQSCTSLEKLTITSCSKLMSIHKDLQELRSLVYLYISNCPSLASSPPDDCLSFLTQLKQLTIGSEELKAFPGLESIKESLEELVLICGKKELKSLPSQLQNLTALKALQIVNFTAVEAFPEWLGNLKSLEKLEIGGCENLMYLPTTMQDLCKLKRLKIYGCPLLQERCAKKGGSEWPKISHIPEIIISQFR</sequence>
<evidence type="ECO:0000256" key="5">
    <source>
        <dbReference type="ARBA" id="ARBA00022840"/>
    </source>
</evidence>
<dbReference type="CDD" id="cd14798">
    <property type="entry name" value="RX-CC_like"/>
    <property type="match status" value="1"/>
</dbReference>
<evidence type="ECO:0000256" key="4">
    <source>
        <dbReference type="ARBA" id="ARBA00022821"/>
    </source>
</evidence>
<evidence type="ECO:0000313" key="11">
    <source>
        <dbReference type="EMBL" id="OAY38360.1"/>
    </source>
</evidence>
<dbReference type="EMBL" id="CM004396">
    <property type="protein sequence ID" value="OAY38359.1"/>
    <property type="molecule type" value="Genomic_DNA"/>
</dbReference>
<dbReference type="Gene3D" id="1.20.5.4130">
    <property type="match status" value="1"/>
</dbReference>
<dbReference type="PANTHER" id="PTHR36766:SF70">
    <property type="entry name" value="DISEASE RESISTANCE PROTEIN RGA4"/>
    <property type="match status" value="1"/>
</dbReference>
<reference evidence="11" key="1">
    <citation type="submission" date="2016-02" db="EMBL/GenBank/DDBJ databases">
        <title>WGS assembly of Manihot esculenta.</title>
        <authorList>
            <person name="Bredeson J.V."/>
            <person name="Prochnik S.E."/>
            <person name="Lyons J.B."/>
            <person name="Schmutz J."/>
            <person name="Grimwood J."/>
            <person name="Vrebalov J."/>
            <person name="Bart R.S."/>
            <person name="Amuge T."/>
            <person name="Ferguson M.E."/>
            <person name="Green R."/>
            <person name="Putnam N."/>
            <person name="Stites J."/>
            <person name="Rounsley S."/>
            <person name="Rokhsar D.S."/>
        </authorList>
    </citation>
    <scope>NUCLEOTIDE SEQUENCE [LARGE SCALE GENOMIC DNA]</scope>
    <source>
        <tissue evidence="11">Leaf</tissue>
    </source>
</reference>
<dbReference type="InterPro" id="IPR057135">
    <property type="entry name" value="At4g27190-like_LRR"/>
</dbReference>
<dbReference type="OMA" id="TIVNYWG"/>
<feature type="domain" description="R13L1/DRL21-like LRR repeat region" evidence="10">
    <location>
        <begin position="680"/>
        <end position="811"/>
    </location>
</feature>
<dbReference type="InterPro" id="IPR032675">
    <property type="entry name" value="LRR_dom_sf"/>
</dbReference>
<dbReference type="GO" id="GO:0005524">
    <property type="term" value="F:ATP binding"/>
    <property type="evidence" value="ECO:0007669"/>
    <property type="project" value="UniProtKB-KW"/>
</dbReference>
<dbReference type="EMBL" id="CM004396">
    <property type="protein sequence ID" value="OAY38358.1"/>
    <property type="molecule type" value="Genomic_DNA"/>
</dbReference>
<dbReference type="AlphaFoldDB" id="A0A251JXA4"/>
<evidence type="ECO:0000256" key="1">
    <source>
        <dbReference type="ARBA" id="ARBA00022614"/>
    </source>
</evidence>
<feature type="domain" description="Disease resistance protein winged helix" evidence="9">
    <location>
        <begin position="436"/>
        <end position="508"/>
    </location>
</feature>
<keyword evidence="3" id="KW-0547">Nucleotide-binding</keyword>
<dbReference type="Pfam" id="PF23247">
    <property type="entry name" value="LRR_RPS2"/>
    <property type="match status" value="1"/>
</dbReference>
<evidence type="ECO:0000259" key="8">
    <source>
        <dbReference type="Pfam" id="PF23247"/>
    </source>
</evidence>
<feature type="domain" description="Disease resistance protein At4g27190-like leucine-rich repeats" evidence="8">
    <location>
        <begin position="878"/>
        <end position="1021"/>
    </location>
</feature>
<evidence type="ECO:0000259" key="6">
    <source>
        <dbReference type="Pfam" id="PF00931"/>
    </source>
</evidence>
<organism evidence="11">
    <name type="scientific">Manihot esculenta</name>
    <name type="common">Cassava</name>
    <name type="synonym">Jatropha manihot</name>
    <dbReference type="NCBI Taxonomy" id="3983"/>
    <lineage>
        <taxon>Eukaryota</taxon>
        <taxon>Viridiplantae</taxon>
        <taxon>Streptophyta</taxon>
        <taxon>Embryophyta</taxon>
        <taxon>Tracheophyta</taxon>
        <taxon>Spermatophyta</taxon>
        <taxon>Magnoliopsida</taxon>
        <taxon>eudicotyledons</taxon>
        <taxon>Gunneridae</taxon>
        <taxon>Pentapetalae</taxon>
        <taxon>rosids</taxon>
        <taxon>fabids</taxon>
        <taxon>Malpighiales</taxon>
        <taxon>Euphorbiaceae</taxon>
        <taxon>Crotonoideae</taxon>
        <taxon>Manihoteae</taxon>
        <taxon>Manihot</taxon>
    </lineage>
</organism>
<dbReference type="InterPro" id="IPR056789">
    <property type="entry name" value="LRR_R13L1-DRL21"/>
</dbReference>
<dbReference type="EMBL" id="CM004396">
    <property type="protein sequence ID" value="OAY38357.1"/>
    <property type="molecule type" value="Genomic_DNA"/>
</dbReference>
<dbReference type="Gene3D" id="1.10.10.10">
    <property type="entry name" value="Winged helix-like DNA-binding domain superfamily/Winged helix DNA-binding domain"/>
    <property type="match status" value="1"/>
</dbReference>
<dbReference type="SUPFAM" id="SSF52540">
    <property type="entry name" value="P-loop containing nucleoside triphosphate hydrolases"/>
    <property type="match status" value="1"/>
</dbReference>
<dbReference type="EMBL" id="CM004396">
    <property type="protein sequence ID" value="OAY38360.1"/>
    <property type="molecule type" value="Genomic_DNA"/>
</dbReference>
<dbReference type="Pfam" id="PF23559">
    <property type="entry name" value="WHD_DRP"/>
    <property type="match status" value="1"/>
</dbReference>
<keyword evidence="5" id="KW-0067">ATP-binding</keyword>
<keyword evidence="4" id="KW-0611">Plant defense</keyword>
<dbReference type="InterPro" id="IPR041118">
    <property type="entry name" value="Rx_N"/>
</dbReference>
<evidence type="ECO:0000256" key="2">
    <source>
        <dbReference type="ARBA" id="ARBA00022737"/>
    </source>
</evidence>
<dbReference type="GO" id="GO:0043531">
    <property type="term" value="F:ADP binding"/>
    <property type="evidence" value="ECO:0007669"/>
    <property type="project" value="InterPro"/>
</dbReference>
<proteinExistence type="predicted"/>
<dbReference type="InterPro" id="IPR027417">
    <property type="entry name" value="P-loop_NTPase"/>
</dbReference>
<dbReference type="PANTHER" id="PTHR36766">
    <property type="entry name" value="PLANT BROAD-SPECTRUM MILDEW RESISTANCE PROTEIN RPW8"/>
    <property type="match status" value="1"/>
</dbReference>
<dbReference type="Pfam" id="PF00931">
    <property type="entry name" value="NB-ARC"/>
    <property type="match status" value="1"/>
</dbReference>
<dbReference type="Gene3D" id="3.40.50.300">
    <property type="entry name" value="P-loop containing nucleotide triphosphate hydrolases"/>
    <property type="match status" value="1"/>
</dbReference>
<keyword evidence="1" id="KW-0433">Leucine-rich repeat</keyword>
<accession>A0A251JXA4</accession>
<protein>
    <recommendedName>
        <fullName evidence="12">AAA+ ATPase domain-containing protein</fullName>
    </recommendedName>
</protein>
<feature type="domain" description="NB-ARC" evidence="6">
    <location>
        <begin position="176"/>
        <end position="349"/>
    </location>
</feature>
<dbReference type="FunFam" id="1.10.10.10:FF:000322">
    <property type="entry name" value="Probable disease resistance protein At1g63360"/>
    <property type="match status" value="1"/>
</dbReference>
<evidence type="ECO:0008006" key="12">
    <source>
        <dbReference type="Google" id="ProtNLM"/>
    </source>
</evidence>
<dbReference type="GO" id="GO:0051707">
    <property type="term" value="P:response to other organism"/>
    <property type="evidence" value="ECO:0007669"/>
    <property type="project" value="UniProtKB-ARBA"/>
</dbReference>
<dbReference type="Gene3D" id="3.80.10.10">
    <property type="entry name" value="Ribonuclease Inhibitor"/>
    <property type="match status" value="3"/>
</dbReference>
<feature type="domain" description="R13L1/DRL21-like LRR repeat region" evidence="10">
    <location>
        <begin position="1035"/>
        <end position="1119"/>
    </location>
</feature>
<dbReference type="Pfam" id="PF18052">
    <property type="entry name" value="Rx_N"/>
    <property type="match status" value="1"/>
</dbReference>
<dbReference type="InterPro" id="IPR042197">
    <property type="entry name" value="Apaf_helical"/>
</dbReference>
<keyword evidence="2" id="KW-0677">Repeat</keyword>
<dbReference type="GO" id="GO:0006952">
    <property type="term" value="P:defense response"/>
    <property type="evidence" value="ECO:0007669"/>
    <property type="project" value="UniProtKB-KW"/>
</dbReference>
<dbReference type="PRINTS" id="PR00364">
    <property type="entry name" value="DISEASERSIST"/>
</dbReference>
<gene>
    <name evidence="11" type="ORF">MANES_10G008200</name>
</gene>
<dbReference type="InterPro" id="IPR036388">
    <property type="entry name" value="WH-like_DNA-bd_sf"/>
</dbReference>
<evidence type="ECO:0000259" key="7">
    <source>
        <dbReference type="Pfam" id="PF18052"/>
    </source>
</evidence>
<feature type="domain" description="Disease resistance N-terminal" evidence="7">
    <location>
        <begin position="9"/>
        <end position="96"/>
    </location>
</feature>
<name>A0A251JXA4_MANES</name>
<dbReference type="Gene3D" id="1.10.8.430">
    <property type="entry name" value="Helical domain of apoptotic protease-activating factors"/>
    <property type="match status" value="1"/>
</dbReference>
<dbReference type="InterPro" id="IPR038005">
    <property type="entry name" value="RX-like_CC"/>
</dbReference>
<dbReference type="OrthoDB" id="1896560at2759"/>